<dbReference type="Gene3D" id="3.10.450.240">
    <property type="match status" value="1"/>
</dbReference>
<dbReference type="RefSeq" id="WP_166952466.1">
    <property type="nucleotide sequence ID" value="NZ_JAASQI010000004.1"/>
</dbReference>
<protein>
    <submittedName>
        <fullName evidence="4">Lipid-binding transport protein (Tim44 family)</fullName>
    </submittedName>
</protein>
<evidence type="ECO:0000313" key="4">
    <source>
        <dbReference type="EMBL" id="NIJ58395.1"/>
    </source>
</evidence>
<evidence type="ECO:0000313" key="5">
    <source>
        <dbReference type="Proteomes" id="UP001429580"/>
    </source>
</evidence>
<dbReference type="PANTHER" id="PTHR41542">
    <property type="entry name" value="BLL5807 PROTEIN"/>
    <property type="match status" value="1"/>
</dbReference>
<keyword evidence="5" id="KW-1185">Reference proteome</keyword>
<feature type="region of interest" description="Disordered" evidence="1">
    <location>
        <begin position="31"/>
        <end position="88"/>
    </location>
</feature>
<proteinExistence type="predicted"/>
<dbReference type="Proteomes" id="UP001429580">
    <property type="component" value="Unassembled WGS sequence"/>
</dbReference>
<evidence type="ECO:0000256" key="2">
    <source>
        <dbReference type="SAM" id="Phobius"/>
    </source>
</evidence>
<dbReference type="PANTHER" id="PTHR41542:SF1">
    <property type="entry name" value="BLL5807 PROTEIN"/>
    <property type="match status" value="1"/>
</dbReference>
<gene>
    <name evidence="4" type="ORF">FHS82_002237</name>
</gene>
<dbReference type="NCBIfam" id="NF033779">
    <property type="entry name" value="Tim44_TimA_adap"/>
    <property type="match status" value="1"/>
</dbReference>
<dbReference type="InterPro" id="IPR032710">
    <property type="entry name" value="NTF2-like_dom_sf"/>
</dbReference>
<dbReference type="InterPro" id="IPR016985">
    <property type="entry name" value="UCP031890_Tim44-rel"/>
</dbReference>
<feature type="transmembrane region" description="Helical" evidence="2">
    <location>
        <begin position="6"/>
        <end position="23"/>
    </location>
</feature>
<evidence type="ECO:0000259" key="3">
    <source>
        <dbReference type="SMART" id="SM00978"/>
    </source>
</evidence>
<dbReference type="SUPFAM" id="SSF54427">
    <property type="entry name" value="NTF2-like"/>
    <property type="match status" value="1"/>
</dbReference>
<keyword evidence="2" id="KW-0812">Transmembrane</keyword>
<accession>A0ABX0V2E9</accession>
<organism evidence="4 5">
    <name type="scientific">Pseudochelatococcus lubricantis</name>
    <dbReference type="NCBI Taxonomy" id="1538102"/>
    <lineage>
        <taxon>Bacteria</taxon>
        <taxon>Pseudomonadati</taxon>
        <taxon>Pseudomonadota</taxon>
        <taxon>Alphaproteobacteria</taxon>
        <taxon>Hyphomicrobiales</taxon>
        <taxon>Chelatococcaceae</taxon>
        <taxon>Pseudochelatococcus</taxon>
    </lineage>
</organism>
<keyword evidence="2" id="KW-1133">Transmembrane helix</keyword>
<dbReference type="PIRSF" id="PIRSF031890">
    <property type="entry name" value="UCP031890_transporter_Tim44"/>
    <property type="match status" value="1"/>
</dbReference>
<dbReference type="EMBL" id="JAASQI010000004">
    <property type="protein sequence ID" value="NIJ58395.1"/>
    <property type="molecule type" value="Genomic_DNA"/>
</dbReference>
<dbReference type="InterPro" id="IPR007379">
    <property type="entry name" value="Tim44-like_dom"/>
</dbReference>
<evidence type="ECO:0000256" key="1">
    <source>
        <dbReference type="SAM" id="MobiDB-lite"/>
    </source>
</evidence>
<feature type="compositionally biased region" description="Basic and acidic residues" evidence="1">
    <location>
        <begin position="32"/>
        <end position="47"/>
    </location>
</feature>
<feature type="compositionally biased region" description="Low complexity" evidence="1">
    <location>
        <begin position="49"/>
        <end position="62"/>
    </location>
</feature>
<comment type="caution">
    <text evidence="4">The sequence shown here is derived from an EMBL/GenBank/DDBJ whole genome shotgun (WGS) entry which is preliminary data.</text>
</comment>
<keyword evidence="2" id="KW-0472">Membrane</keyword>
<name>A0ABX0V2E9_9HYPH</name>
<feature type="domain" description="Tim44-like" evidence="3">
    <location>
        <begin position="104"/>
        <end position="250"/>
    </location>
</feature>
<reference evidence="4 5" key="1">
    <citation type="submission" date="2020-03" db="EMBL/GenBank/DDBJ databases">
        <title>Genomic Encyclopedia of Type Strains, Phase IV (KMG-IV): sequencing the most valuable type-strain genomes for metagenomic binning, comparative biology and taxonomic classification.</title>
        <authorList>
            <person name="Goeker M."/>
        </authorList>
    </citation>
    <scope>NUCLEOTIDE SEQUENCE [LARGE SCALE GENOMIC DNA]</scope>
    <source>
        <strain evidence="4 5">DSM 103870</strain>
    </source>
</reference>
<dbReference type="Pfam" id="PF04280">
    <property type="entry name" value="Tim44"/>
    <property type="match status" value="1"/>
</dbReference>
<dbReference type="SMART" id="SM00978">
    <property type="entry name" value="Tim44"/>
    <property type="match status" value="1"/>
</dbReference>
<sequence length="252" mass="27096">MQDSFDIVTIVFLCLAVFVIWRLRSVLGQRTGNERPPVDPFTRRDARNGNGQQGAAKGQAEGRSAEGNGGNVVHLPGPANDVSAPGAAVDPDRWKGVAEPGSPIARGLDAVAAAEPAFDIKAFREGAKSAYEIIVTAFAQGDRKTLKGLLSREVFDGFDRAIGERERRGEVVNTTFVSVDSADIQAVEVQNQVAQITIRFASKLITATYDVEGKVIDGAADEVADVSDTWTFSRTLRSRDPNWLLIATESGH</sequence>